<reference evidence="2" key="1">
    <citation type="journal article" date="2022" name="Mol. Ecol. Resour.">
        <title>The genomes of chicory, endive, great burdock and yacon provide insights into Asteraceae palaeo-polyploidization history and plant inulin production.</title>
        <authorList>
            <person name="Fan W."/>
            <person name="Wang S."/>
            <person name="Wang H."/>
            <person name="Wang A."/>
            <person name="Jiang F."/>
            <person name="Liu H."/>
            <person name="Zhao H."/>
            <person name="Xu D."/>
            <person name="Zhang Y."/>
        </authorList>
    </citation>
    <scope>NUCLEOTIDE SEQUENCE [LARGE SCALE GENOMIC DNA]</scope>
    <source>
        <strain evidence="2">cv. Punajuju</strain>
    </source>
</reference>
<reference evidence="1 2" key="2">
    <citation type="journal article" date="2022" name="Mol. Ecol. Resour.">
        <title>The genomes of chicory, endive, great burdock and yacon provide insights into Asteraceae paleo-polyploidization history and plant inulin production.</title>
        <authorList>
            <person name="Fan W."/>
            <person name="Wang S."/>
            <person name="Wang H."/>
            <person name="Wang A."/>
            <person name="Jiang F."/>
            <person name="Liu H."/>
            <person name="Zhao H."/>
            <person name="Xu D."/>
            <person name="Zhang Y."/>
        </authorList>
    </citation>
    <scope>NUCLEOTIDE SEQUENCE [LARGE SCALE GENOMIC DNA]</scope>
    <source>
        <strain evidence="2">cv. Punajuju</strain>
        <tissue evidence="1">Leaves</tissue>
    </source>
</reference>
<evidence type="ECO:0000313" key="1">
    <source>
        <dbReference type="EMBL" id="KAI3753783.1"/>
    </source>
</evidence>
<name>A0ACB9E5C5_CICIN</name>
<protein>
    <submittedName>
        <fullName evidence="1">Uncharacterized protein</fullName>
    </submittedName>
</protein>
<dbReference type="Proteomes" id="UP001055811">
    <property type="component" value="Linkage Group LG04"/>
</dbReference>
<sequence>MDCTRMIGVFSGHGSERYSSNGGSTFFPFPISSGVILGFVRATTVGFSVLWDWTAIFGFSEWKCRKQSTGLTVHETVYNTRQLSPPSVDGHGEGHI</sequence>
<accession>A0ACB9E5C5</accession>
<dbReference type="EMBL" id="CM042012">
    <property type="protein sequence ID" value="KAI3753783.1"/>
    <property type="molecule type" value="Genomic_DNA"/>
</dbReference>
<gene>
    <name evidence="1" type="ORF">L2E82_25846</name>
</gene>
<evidence type="ECO:0000313" key="2">
    <source>
        <dbReference type="Proteomes" id="UP001055811"/>
    </source>
</evidence>
<keyword evidence="2" id="KW-1185">Reference proteome</keyword>
<organism evidence="1 2">
    <name type="scientific">Cichorium intybus</name>
    <name type="common">Chicory</name>
    <dbReference type="NCBI Taxonomy" id="13427"/>
    <lineage>
        <taxon>Eukaryota</taxon>
        <taxon>Viridiplantae</taxon>
        <taxon>Streptophyta</taxon>
        <taxon>Embryophyta</taxon>
        <taxon>Tracheophyta</taxon>
        <taxon>Spermatophyta</taxon>
        <taxon>Magnoliopsida</taxon>
        <taxon>eudicotyledons</taxon>
        <taxon>Gunneridae</taxon>
        <taxon>Pentapetalae</taxon>
        <taxon>asterids</taxon>
        <taxon>campanulids</taxon>
        <taxon>Asterales</taxon>
        <taxon>Asteraceae</taxon>
        <taxon>Cichorioideae</taxon>
        <taxon>Cichorieae</taxon>
        <taxon>Cichoriinae</taxon>
        <taxon>Cichorium</taxon>
    </lineage>
</organism>
<proteinExistence type="predicted"/>
<comment type="caution">
    <text evidence="1">The sequence shown here is derived from an EMBL/GenBank/DDBJ whole genome shotgun (WGS) entry which is preliminary data.</text>
</comment>